<dbReference type="EMBL" id="JAPQKR010000012">
    <property type="protein sequence ID" value="KAJ5203885.1"/>
    <property type="molecule type" value="Genomic_DNA"/>
</dbReference>
<keyword evidence="2" id="KW-0472">Membrane</keyword>
<feature type="compositionally biased region" description="Basic and acidic residues" evidence="1">
    <location>
        <begin position="291"/>
        <end position="301"/>
    </location>
</feature>
<keyword evidence="4" id="KW-1185">Reference proteome</keyword>
<protein>
    <submittedName>
        <fullName evidence="3">Uncharacterized protein</fullName>
    </submittedName>
</protein>
<evidence type="ECO:0000256" key="1">
    <source>
        <dbReference type="SAM" id="MobiDB-lite"/>
    </source>
</evidence>
<gene>
    <name evidence="3" type="ORF">N7498_004764</name>
</gene>
<dbReference type="RefSeq" id="XP_058308364.1">
    <property type="nucleotide sequence ID" value="XM_058451826.1"/>
</dbReference>
<evidence type="ECO:0000256" key="2">
    <source>
        <dbReference type="SAM" id="Phobius"/>
    </source>
</evidence>
<name>A0A9W9SZX8_9EURO</name>
<accession>A0A9W9SZX8</accession>
<feature type="region of interest" description="Disordered" evidence="1">
    <location>
        <begin position="222"/>
        <end position="258"/>
    </location>
</feature>
<feature type="transmembrane region" description="Helical" evidence="2">
    <location>
        <begin position="192"/>
        <end position="213"/>
    </location>
</feature>
<dbReference type="AlphaFoldDB" id="A0A9W9SZX8"/>
<evidence type="ECO:0000313" key="4">
    <source>
        <dbReference type="Proteomes" id="UP001150904"/>
    </source>
</evidence>
<keyword evidence="2" id="KW-1133">Transmembrane helix</keyword>
<proteinExistence type="predicted"/>
<evidence type="ECO:0000313" key="3">
    <source>
        <dbReference type="EMBL" id="KAJ5203885.1"/>
    </source>
</evidence>
<feature type="region of interest" description="Disordered" evidence="1">
    <location>
        <begin position="273"/>
        <end position="348"/>
    </location>
</feature>
<organism evidence="3 4">
    <name type="scientific">Penicillium cinerascens</name>
    <dbReference type="NCBI Taxonomy" id="70096"/>
    <lineage>
        <taxon>Eukaryota</taxon>
        <taxon>Fungi</taxon>
        <taxon>Dikarya</taxon>
        <taxon>Ascomycota</taxon>
        <taxon>Pezizomycotina</taxon>
        <taxon>Eurotiomycetes</taxon>
        <taxon>Eurotiomycetidae</taxon>
        <taxon>Eurotiales</taxon>
        <taxon>Aspergillaceae</taxon>
        <taxon>Penicillium</taxon>
    </lineage>
</organism>
<reference evidence="3" key="1">
    <citation type="submission" date="2022-12" db="EMBL/GenBank/DDBJ databases">
        <authorList>
            <person name="Petersen C."/>
        </authorList>
    </citation>
    <scope>NUCLEOTIDE SEQUENCE</scope>
    <source>
        <strain evidence="3">IBT 15544</strain>
    </source>
</reference>
<keyword evidence="2" id="KW-0812">Transmembrane</keyword>
<comment type="caution">
    <text evidence="3">The sequence shown here is derived from an EMBL/GenBank/DDBJ whole genome shotgun (WGS) entry which is preliminary data.</text>
</comment>
<reference evidence="3" key="2">
    <citation type="journal article" date="2023" name="IMA Fungus">
        <title>Comparative genomic study of the Penicillium genus elucidates a diverse pangenome and 15 lateral gene transfer events.</title>
        <authorList>
            <person name="Petersen C."/>
            <person name="Sorensen T."/>
            <person name="Nielsen M.R."/>
            <person name="Sondergaard T.E."/>
            <person name="Sorensen J.L."/>
            <person name="Fitzpatrick D.A."/>
            <person name="Frisvad J.C."/>
            <person name="Nielsen K.L."/>
        </authorList>
    </citation>
    <scope>NUCLEOTIDE SEQUENCE</scope>
    <source>
        <strain evidence="3">IBT 15544</strain>
    </source>
</reference>
<feature type="compositionally biased region" description="Polar residues" evidence="1">
    <location>
        <begin position="308"/>
        <end position="340"/>
    </location>
</feature>
<dbReference type="Proteomes" id="UP001150904">
    <property type="component" value="Unassembled WGS sequence"/>
</dbReference>
<dbReference type="OrthoDB" id="5429716at2759"/>
<sequence length="348" mass="36421">MTSTTNFGALTTTWAPPSNCAVAKWVQHNTHAAILHWGAGCESGTLGYASTCYPTGWSGSANNTALSYKGFSPGLDCPSGWGSVTSTSGGPQSQGWNPFKAYITKLAHDEIATVCCPSGYDFRDVCYSQTAKVTDSLPLITTSGGKCSTTTVSPFNGKIGGTGASAGVAAFQAYPIILVNGSSSGLSTGAKIAIGVCVPAGVLIIAAICFIWWHRRRRRAQAARTSEPRSPAPAEYTGKPELDANEIEPGVPGAPAELPTLQTDVQKAELPAFKSPATPQAELPGDFEQIEYEREGKKEDVSGDVGTNPVSENQDTQETETRNTGCENDQGTPGTGQNLPTHEKSPSK</sequence>
<dbReference type="GeneID" id="83179127"/>